<dbReference type="Proteomes" id="UP001354971">
    <property type="component" value="Unassembled WGS sequence"/>
</dbReference>
<dbReference type="Pfam" id="PF00326">
    <property type="entry name" value="Peptidase_S9"/>
    <property type="match status" value="1"/>
</dbReference>
<sequence length="737" mass="82094">MPQALLLAASALLIQDAEPAELTLERLYASPSLNGPVATATRFSPDGGLITFLQGKEEDANVRDLWAIDVEGGDPFLLVDSRVLAPEERELTEAEIQLRERARITGSGIVTYDWDARGDALLFPLDGDVFYYELESGDAQRLMETEAAETDARISPAGRYVGYVRDQNLFVHDLRTGETSAITSDGGGTLTYATAEFVAQEEMRRSTGYWFSRDDRYVAFTEVDESPIPVSYRVDISGDGASIVEQRYPYAGEANVGIRLFIEEIETGERVEANLGENADIYLARANWGPDGRLYIQRQNRAQTQLDLIAFDPETGEGDIVLTETDPAWVNLTNDLAFLEDGSFLWTSERTGFRHIYHYAADGTALGQLTSGDWQINAIEGVNRDAGLVFFSGWMTDPRQRHLYSVSYIQPDAEPVRITSGDGWWSGISMGAGAQTFIASYSDPDTPTNTALYDASGERLRWIEENALEAGHPYFPYLENHAVPAQGSILAEDGTELLYDMYLPPNFDPSQAYPVIINVYGGPGVGRRTRMIWSGATNQYIAQQGYIYFMLDNRGSPDRGHAFETALHRSMGGVEVADQLAGLAYLRSLDFVDPDRIGIWGWSYGGYMTLMTTLQAPGEFAAGVAGAPVTDWALYDTHYTERYMGTPQNNPDGYEQSSVFAHLDGWETPLLIMHGMADDNVVFENTTRLINELQGNDLPFELMTYPGQRHGIRGEMRSRHRLRTMMEFFDRHLQPAD</sequence>
<accession>A0ABU7LR12</accession>
<evidence type="ECO:0000259" key="2">
    <source>
        <dbReference type="Pfam" id="PF00930"/>
    </source>
</evidence>
<dbReference type="PANTHER" id="PTHR11731">
    <property type="entry name" value="PROTEASE FAMILY S9B,C DIPEPTIDYL-PEPTIDASE IV-RELATED"/>
    <property type="match status" value="1"/>
</dbReference>
<dbReference type="SUPFAM" id="SSF82171">
    <property type="entry name" value="DPP6 N-terminal domain-like"/>
    <property type="match status" value="1"/>
</dbReference>
<dbReference type="SUPFAM" id="SSF53474">
    <property type="entry name" value="alpha/beta-Hydrolases"/>
    <property type="match status" value="1"/>
</dbReference>
<dbReference type="InterPro" id="IPR001375">
    <property type="entry name" value="Peptidase_S9_cat"/>
</dbReference>
<dbReference type="Gene3D" id="2.140.10.30">
    <property type="entry name" value="Dipeptidylpeptidase IV, N-terminal domain"/>
    <property type="match status" value="1"/>
</dbReference>
<feature type="domain" description="Dipeptidylpeptidase IV N-terminal" evidence="2">
    <location>
        <begin position="125"/>
        <end position="448"/>
    </location>
</feature>
<dbReference type="PANTHER" id="PTHR11731:SF193">
    <property type="entry name" value="DIPEPTIDYL PEPTIDASE 9"/>
    <property type="match status" value="1"/>
</dbReference>
<dbReference type="InterPro" id="IPR050278">
    <property type="entry name" value="Serine_Prot_S9B/DPPIV"/>
</dbReference>
<comment type="caution">
    <text evidence="3">The sequence shown here is derived from an EMBL/GenBank/DDBJ whole genome shotgun (WGS) entry which is preliminary data.</text>
</comment>
<proteinExistence type="predicted"/>
<name>A0ABU7LR12_9PROT</name>
<gene>
    <name evidence="3" type="ORF">V0U79_08245</name>
</gene>
<dbReference type="InterPro" id="IPR029058">
    <property type="entry name" value="AB_hydrolase_fold"/>
</dbReference>
<dbReference type="Pfam" id="PF00930">
    <property type="entry name" value="DPPIV_N"/>
    <property type="match status" value="1"/>
</dbReference>
<feature type="domain" description="Peptidase S9 prolyl oligopeptidase catalytic" evidence="1">
    <location>
        <begin position="538"/>
        <end position="734"/>
    </location>
</feature>
<dbReference type="InterPro" id="IPR002469">
    <property type="entry name" value="Peptidase_S9B_N"/>
</dbReference>
<dbReference type="EMBL" id="JAZDRP010000004">
    <property type="protein sequence ID" value="MEE2526354.1"/>
    <property type="molecule type" value="Genomic_DNA"/>
</dbReference>
<reference evidence="3 4" key="1">
    <citation type="submission" date="2024-01" db="EMBL/GenBank/DDBJ databases">
        <title>Hyphobacterium bacterium isolated from marine sediment.</title>
        <authorList>
            <person name="Zhao S."/>
        </authorList>
    </citation>
    <scope>NUCLEOTIDE SEQUENCE [LARGE SCALE GENOMIC DNA]</scope>
    <source>
        <strain evidence="4">HN65</strain>
    </source>
</reference>
<organism evidence="3 4">
    <name type="scientific">Hyphobacterium lacteum</name>
    <dbReference type="NCBI Taxonomy" id="3116575"/>
    <lineage>
        <taxon>Bacteria</taxon>
        <taxon>Pseudomonadati</taxon>
        <taxon>Pseudomonadota</taxon>
        <taxon>Alphaproteobacteria</taxon>
        <taxon>Maricaulales</taxon>
        <taxon>Maricaulaceae</taxon>
        <taxon>Hyphobacterium</taxon>
    </lineage>
</organism>
<evidence type="ECO:0000313" key="3">
    <source>
        <dbReference type="EMBL" id="MEE2526354.1"/>
    </source>
</evidence>
<dbReference type="RefSeq" id="WP_330199017.1">
    <property type="nucleotide sequence ID" value="NZ_JAZDRP010000004.1"/>
</dbReference>
<evidence type="ECO:0000313" key="4">
    <source>
        <dbReference type="Proteomes" id="UP001354971"/>
    </source>
</evidence>
<dbReference type="Gene3D" id="3.40.50.1820">
    <property type="entry name" value="alpha/beta hydrolase"/>
    <property type="match status" value="1"/>
</dbReference>
<evidence type="ECO:0000259" key="1">
    <source>
        <dbReference type="Pfam" id="PF00326"/>
    </source>
</evidence>
<protein>
    <submittedName>
        <fullName evidence="3">S9 family peptidase</fullName>
    </submittedName>
</protein>
<keyword evidence="4" id="KW-1185">Reference proteome</keyword>